<dbReference type="Proteomes" id="UP000050360">
    <property type="component" value="Unassembled WGS sequence"/>
</dbReference>
<proteinExistence type="predicted"/>
<comment type="caution">
    <text evidence="1">The sequence shown here is derived from an EMBL/GenBank/DDBJ whole genome shotgun (WGS) entry which is preliminary data.</text>
</comment>
<dbReference type="EMBL" id="LKCM01000095">
    <property type="protein sequence ID" value="KPQ44368.1"/>
    <property type="molecule type" value="Genomic_DNA"/>
</dbReference>
<protein>
    <submittedName>
        <fullName evidence="1">Uncharacterized protein</fullName>
    </submittedName>
</protein>
<dbReference type="AlphaFoldDB" id="A0A0P8AIH9"/>
<accession>A0A0P8AIH9</accession>
<name>A0A0P8AIH9_9EURY</name>
<reference evidence="1 2" key="1">
    <citation type="submission" date="2015-09" db="EMBL/GenBank/DDBJ databases">
        <title>A metagenomics-based metabolic model of nitrate-dependent anaerobic oxidation of methane by Methanoperedens-like archaea.</title>
        <authorList>
            <person name="Arshad A."/>
            <person name="Speth D.R."/>
            <person name="De Graaf R.M."/>
            <person name="Op Den Camp H.J."/>
            <person name="Jetten M.S."/>
            <person name="Welte C.U."/>
        </authorList>
    </citation>
    <scope>NUCLEOTIDE SEQUENCE [LARGE SCALE GENOMIC DNA]</scope>
</reference>
<evidence type="ECO:0000313" key="1">
    <source>
        <dbReference type="EMBL" id="KPQ44368.1"/>
    </source>
</evidence>
<gene>
    <name evidence="1" type="ORF">MPEBLZ_01001</name>
</gene>
<evidence type="ECO:0000313" key="2">
    <source>
        <dbReference type="Proteomes" id="UP000050360"/>
    </source>
</evidence>
<organism evidence="1 2">
    <name type="scientific">Candidatus Methanoperedens nitratireducens</name>
    <dbReference type="NCBI Taxonomy" id="1392998"/>
    <lineage>
        <taxon>Archaea</taxon>
        <taxon>Methanobacteriati</taxon>
        <taxon>Methanobacteriota</taxon>
        <taxon>Stenosarchaea group</taxon>
        <taxon>Methanomicrobia</taxon>
        <taxon>Methanosarcinales</taxon>
        <taxon>ANME-2 cluster</taxon>
        <taxon>Candidatus Methanoperedentaceae</taxon>
        <taxon>Candidatus Methanoperedens</taxon>
    </lineage>
</organism>
<sequence>MKTIFKTVLLIGVLIIGITAVSGINDILNKGNIVSQELKKNEIESYKTTHFKDDKVFIRVHPEISDGSTLTKYVNQRTATLKYLSNTHGDTIVDAVITFNDKYPIEAYRSFMNSYGLEELSYMYNSYPEGMGVLSNETPTKLIKQTEENIGRNYTDFKLIDKIVSVKTRIHAKDLLRIQSDKRVFLVDAGPEDVYRENSNKEIRTTIDYIYPVYIKFGR</sequence>